<reference evidence="2 3" key="1">
    <citation type="submission" date="2020-07" db="EMBL/GenBank/DDBJ databases">
        <title>Genomic Encyclopedia of Type Strains, Phase IV (KMG-V): Genome sequencing to study the core and pangenomes of soil and plant-associated prokaryotes.</title>
        <authorList>
            <person name="Whitman W."/>
        </authorList>
    </citation>
    <scope>NUCLEOTIDE SEQUENCE [LARGE SCALE GENOMIC DNA]</scope>
    <source>
        <strain evidence="2 3">RH2WT43</strain>
    </source>
</reference>
<gene>
    <name evidence="2" type="ORF">FHW12_002497</name>
</gene>
<evidence type="ECO:0000256" key="1">
    <source>
        <dbReference type="SAM" id="MobiDB-lite"/>
    </source>
</evidence>
<evidence type="ECO:0000313" key="3">
    <source>
        <dbReference type="Proteomes" id="UP000550401"/>
    </source>
</evidence>
<dbReference type="Proteomes" id="UP000550401">
    <property type="component" value="Unassembled WGS sequence"/>
</dbReference>
<accession>A0A839F015</accession>
<keyword evidence="3" id="KW-1185">Reference proteome</keyword>
<protein>
    <submittedName>
        <fullName evidence="2">Uncharacterized protein</fullName>
    </submittedName>
</protein>
<name>A0A839F015_9GAMM</name>
<feature type="region of interest" description="Disordered" evidence="1">
    <location>
        <begin position="1"/>
        <end position="35"/>
    </location>
</feature>
<dbReference type="AlphaFoldDB" id="A0A839F015"/>
<evidence type="ECO:0000313" key="2">
    <source>
        <dbReference type="EMBL" id="MBA8888273.1"/>
    </source>
</evidence>
<organism evidence="2 3">
    <name type="scientific">Dokdonella fugitiva</name>
    <dbReference type="NCBI Taxonomy" id="328517"/>
    <lineage>
        <taxon>Bacteria</taxon>
        <taxon>Pseudomonadati</taxon>
        <taxon>Pseudomonadota</taxon>
        <taxon>Gammaproteobacteria</taxon>
        <taxon>Lysobacterales</taxon>
        <taxon>Rhodanobacteraceae</taxon>
        <taxon>Dokdonella</taxon>
    </lineage>
</organism>
<comment type="caution">
    <text evidence="2">The sequence shown here is derived from an EMBL/GenBank/DDBJ whole genome shotgun (WGS) entry which is preliminary data.</text>
</comment>
<proteinExistence type="predicted"/>
<dbReference type="RefSeq" id="WP_182531321.1">
    <property type="nucleotide sequence ID" value="NZ_JACGXL010000003.1"/>
</dbReference>
<feature type="compositionally biased region" description="Basic residues" evidence="1">
    <location>
        <begin position="1"/>
        <end position="11"/>
    </location>
</feature>
<dbReference type="EMBL" id="JACGXL010000003">
    <property type="protein sequence ID" value="MBA8888273.1"/>
    <property type="molecule type" value="Genomic_DNA"/>
</dbReference>
<sequence length="92" mass="9844">MHRSSATRGRRIVSLVDDARGRASGTPTERPGARALRPTLDNALREAARANRCVPHLQGGEPVTFRDLVPYVFGDVDADVEGALAAAGIRHT</sequence>